<sequence>MSLNIDIQPAAASQRVALGGRLDTHTHAELDAALTPLLADPSITTLVLDLSGLEYISSAGIRSVFRARKALATRSGKVLVANPQPQIKKVFDMVKAVPMNSIFASVEEADAYLDAMQRKVLQGADEDED</sequence>
<protein>
    <recommendedName>
        <fullName evidence="2">Anti-sigma factor antagonist</fullName>
    </recommendedName>
</protein>
<name>A0A2U9TCN6_9GAMM</name>
<dbReference type="AlphaFoldDB" id="A0A2U9TCN6"/>
<reference evidence="4 6" key="1">
    <citation type="submission" date="2018-05" db="EMBL/GenBank/DDBJ databases">
        <title>The complete genome of Lysobacter maris HZ9B, a marine bacterium antagonistic against terrestrial plant pathogens.</title>
        <authorList>
            <person name="Zhang X.-Q."/>
        </authorList>
    </citation>
    <scope>NUCLEOTIDE SEQUENCE [LARGE SCALE GENOMIC DNA]</scope>
    <source>
        <strain evidence="4 6">HZ9B</strain>
    </source>
</reference>
<dbReference type="EMBL" id="CP029843">
    <property type="protein sequence ID" value="AWV08634.1"/>
    <property type="molecule type" value="Genomic_DNA"/>
</dbReference>
<dbReference type="PROSITE" id="PS50801">
    <property type="entry name" value="STAS"/>
    <property type="match status" value="1"/>
</dbReference>
<dbReference type="GO" id="GO:0043856">
    <property type="term" value="F:anti-sigma factor antagonist activity"/>
    <property type="evidence" value="ECO:0007669"/>
    <property type="project" value="InterPro"/>
</dbReference>
<dbReference type="PANTHER" id="PTHR33495">
    <property type="entry name" value="ANTI-SIGMA FACTOR ANTAGONIST TM_1081-RELATED-RELATED"/>
    <property type="match status" value="1"/>
</dbReference>
<dbReference type="PANTHER" id="PTHR33495:SF2">
    <property type="entry name" value="ANTI-SIGMA FACTOR ANTAGONIST TM_1081-RELATED"/>
    <property type="match status" value="1"/>
</dbReference>
<evidence type="ECO:0000256" key="2">
    <source>
        <dbReference type="RuleBase" id="RU003749"/>
    </source>
</evidence>
<dbReference type="InterPro" id="IPR003658">
    <property type="entry name" value="Anti-sigma_ant"/>
</dbReference>
<dbReference type="Proteomes" id="UP000320431">
    <property type="component" value="Unassembled WGS sequence"/>
</dbReference>
<reference evidence="5 7" key="2">
    <citation type="submission" date="2019-10" db="EMBL/GenBank/DDBJ databases">
        <title>Lysobacter alkalisoli sp. nov., isolated from saline-alkaline soil.</title>
        <authorList>
            <person name="Sun J.-Q."/>
        </authorList>
    </citation>
    <scope>NUCLEOTIDE SEQUENCE [LARGE SCALE GENOMIC DNA]</scope>
    <source>
        <strain evidence="5 7">KCTC 42381</strain>
    </source>
</reference>
<evidence type="ECO:0000313" key="6">
    <source>
        <dbReference type="Proteomes" id="UP000249447"/>
    </source>
</evidence>
<evidence type="ECO:0000259" key="3">
    <source>
        <dbReference type="PROSITE" id="PS50801"/>
    </source>
</evidence>
<gene>
    <name evidence="4" type="ORF">C9I47_2965</name>
    <name evidence="5" type="ORF">FKV24_018810</name>
</gene>
<evidence type="ECO:0000313" key="5">
    <source>
        <dbReference type="EMBL" id="KAB8161679.1"/>
    </source>
</evidence>
<dbReference type="Pfam" id="PF01740">
    <property type="entry name" value="STAS"/>
    <property type="match status" value="1"/>
</dbReference>
<evidence type="ECO:0000313" key="7">
    <source>
        <dbReference type="Proteomes" id="UP000320431"/>
    </source>
</evidence>
<dbReference type="Gene3D" id="3.30.750.24">
    <property type="entry name" value="STAS domain"/>
    <property type="match status" value="1"/>
</dbReference>
<feature type="domain" description="STAS" evidence="3">
    <location>
        <begin position="3"/>
        <end position="113"/>
    </location>
</feature>
<dbReference type="InterPro" id="IPR002645">
    <property type="entry name" value="STAS_dom"/>
</dbReference>
<dbReference type="CDD" id="cd07043">
    <property type="entry name" value="STAS_anti-anti-sigma_factors"/>
    <property type="match status" value="1"/>
</dbReference>
<proteinExistence type="inferred from homology"/>
<organism evidence="4 6">
    <name type="scientific">Marilutibacter maris</name>
    <dbReference type="NCBI Taxonomy" id="1605891"/>
    <lineage>
        <taxon>Bacteria</taxon>
        <taxon>Pseudomonadati</taxon>
        <taxon>Pseudomonadota</taxon>
        <taxon>Gammaproteobacteria</taxon>
        <taxon>Lysobacterales</taxon>
        <taxon>Lysobacteraceae</taxon>
        <taxon>Marilutibacter</taxon>
    </lineage>
</organism>
<dbReference type="Proteomes" id="UP000249447">
    <property type="component" value="Chromosome"/>
</dbReference>
<dbReference type="OrthoDB" id="9808221at2"/>
<accession>A0A2U9TCN6</accession>
<comment type="similarity">
    <text evidence="1 2">Belongs to the anti-sigma-factor antagonist family.</text>
</comment>
<dbReference type="SUPFAM" id="SSF52091">
    <property type="entry name" value="SpoIIaa-like"/>
    <property type="match status" value="1"/>
</dbReference>
<dbReference type="InterPro" id="IPR036513">
    <property type="entry name" value="STAS_dom_sf"/>
</dbReference>
<dbReference type="KEGG" id="lmb:C9I47_2965"/>
<keyword evidence="6" id="KW-1185">Reference proteome</keyword>
<dbReference type="NCBIfam" id="TIGR00377">
    <property type="entry name" value="ant_ant_sig"/>
    <property type="match status" value="1"/>
</dbReference>
<evidence type="ECO:0000313" key="4">
    <source>
        <dbReference type="EMBL" id="AWV08634.1"/>
    </source>
</evidence>
<evidence type="ECO:0000256" key="1">
    <source>
        <dbReference type="ARBA" id="ARBA00009013"/>
    </source>
</evidence>
<dbReference type="RefSeq" id="WP_111267662.1">
    <property type="nucleotide sequence ID" value="NZ_CP029843.1"/>
</dbReference>
<dbReference type="EMBL" id="VICD02000340">
    <property type="protein sequence ID" value="KAB8161679.1"/>
    <property type="molecule type" value="Genomic_DNA"/>
</dbReference>